<dbReference type="Gramene" id="SIN_1016789.t">
    <property type="protein sequence ID" value="SIN_1016789.t.cds1"/>
    <property type="gene ID" value="SIN_1016789"/>
</dbReference>
<evidence type="ECO:0000256" key="4">
    <source>
        <dbReference type="ARBA" id="ARBA00023163"/>
    </source>
</evidence>
<dbReference type="InterPro" id="IPR017887">
    <property type="entry name" value="TF_TCP_subgr"/>
</dbReference>
<dbReference type="GO" id="GO:0043565">
    <property type="term" value="F:sequence-specific DNA binding"/>
    <property type="evidence" value="ECO:0007669"/>
    <property type="project" value="TreeGrafter"/>
</dbReference>
<keyword evidence="2" id="KW-0805">Transcription regulation</keyword>
<dbReference type="AlphaFoldDB" id="A0A6I9ULV8"/>
<dbReference type="KEGG" id="sind:105178450"/>
<dbReference type="InParanoid" id="A0A6I9ULV8"/>
<feature type="compositionally biased region" description="Polar residues" evidence="6">
    <location>
        <begin position="266"/>
        <end position="283"/>
    </location>
</feature>
<dbReference type="PANTHER" id="PTHR31072:SF240">
    <property type="entry name" value="TRANSCRIPTION FACTOR TCP10"/>
    <property type="match status" value="1"/>
</dbReference>
<gene>
    <name evidence="9" type="primary">LOC105178450</name>
</gene>
<evidence type="ECO:0000256" key="2">
    <source>
        <dbReference type="ARBA" id="ARBA00023015"/>
    </source>
</evidence>
<evidence type="ECO:0000313" key="8">
    <source>
        <dbReference type="Proteomes" id="UP000504604"/>
    </source>
</evidence>
<dbReference type="Pfam" id="PF03634">
    <property type="entry name" value="TCP"/>
    <property type="match status" value="1"/>
</dbReference>
<dbReference type="RefSeq" id="XP_011100220.1">
    <property type="nucleotide sequence ID" value="XM_011101918.2"/>
</dbReference>
<organism evidence="8 9">
    <name type="scientific">Sesamum indicum</name>
    <name type="common">Oriental sesame</name>
    <name type="synonym">Sesamum orientale</name>
    <dbReference type="NCBI Taxonomy" id="4182"/>
    <lineage>
        <taxon>Eukaryota</taxon>
        <taxon>Viridiplantae</taxon>
        <taxon>Streptophyta</taxon>
        <taxon>Embryophyta</taxon>
        <taxon>Tracheophyta</taxon>
        <taxon>Spermatophyta</taxon>
        <taxon>Magnoliopsida</taxon>
        <taxon>eudicotyledons</taxon>
        <taxon>Gunneridae</taxon>
        <taxon>Pentapetalae</taxon>
        <taxon>asterids</taxon>
        <taxon>lamiids</taxon>
        <taxon>Lamiales</taxon>
        <taxon>Pedaliaceae</taxon>
        <taxon>Sesamum</taxon>
    </lineage>
</organism>
<feature type="region of interest" description="Disordered" evidence="6">
    <location>
        <begin position="85"/>
        <end position="118"/>
    </location>
</feature>
<feature type="region of interest" description="Disordered" evidence="6">
    <location>
        <begin position="262"/>
        <end position="306"/>
    </location>
</feature>
<keyword evidence="5" id="KW-0539">Nucleus</keyword>
<keyword evidence="3" id="KW-0238">DNA-binding</keyword>
<dbReference type="GeneID" id="105178450"/>
<evidence type="ECO:0000313" key="9">
    <source>
        <dbReference type="RefSeq" id="XP_011100220.1"/>
    </source>
</evidence>
<dbReference type="Proteomes" id="UP000504604">
    <property type="component" value="Linkage group LG16"/>
</dbReference>
<sequence>MKSTIREGGEITQVQGGQILRSIGRKDRHSKVYTSKGPRDRRVRLSAHTAIQFYDVQDRLGYDRPSKAVDWLINKAKTAIDKLNQLPPSQANHSNHLAPTSGSNDHQLPLDQQSETPPGYQLLANNPNSSFMGPPGEPDAHLENTMKSFFPTSSLGSFPGFSSDSVSRAPFQAQDLGLSLHTLHSDNHDHGNAGNPVLPLHETFQRIGGWNSGGDMDGRVGFLMNSQEISQQALFPQGLPFSHRELLLSNIAAHQAWNQRPFLGSSDEQNPDPSGPPQSSDFGSPSGLGFRVPARIYGEEEPGTRG</sequence>
<dbReference type="GO" id="GO:0010150">
    <property type="term" value="P:leaf senescence"/>
    <property type="evidence" value="ECO:0007669"/>
    <property type="project" value="EnsemblPlants"/>
</dbReference>
<dbReference type="InterPro" id="IPR005333">
    <property type="entry name" value="Transcription_factor_TCP"/>
</dbReference>
<feature type="compositionally biased region" description="Polar residues" evidence="6">
    <location>
        <begin position="86"/>
        <end position="116"/>
    </location>
</feature>
<feature type="domain" description="TCP" evidence="7">
    <location>
        <begin position="25"/>
        <end position="83"/>
    </location>
</feature>
<dbReference type="GO" id="GO:0005634">
    <property type="term" value="C:nucleus"/>
    <property type="evidence" value="ECO:0007669"/>
    <property type="project" value="UniProtKB-SubCell"/>
</dbReference>
<evidence type="ECO:0000259" key="7">
    <source>
        <dbReference type="PROSITE" id="PS51369"/>
    </source>
</evidence>
<evidence type="ECO:0000256" key="3">
    <source>
        <dbReference type="ARBA" id="ARBA00023125"/>
    </source>
</evidence>
<dbReference type="PROSITE" id="PS51369">
    <property type="entry name" value="TCP"/>
    <property type="match status" value="1"/>
</dbReference>
<keyword evidence="8" id="KW-1185">Reference proteome</keyword>
<dbReference type="GO" id="GO:2000032">
    <property type="term" value="P:regulation of secondary shoot formation"/>
    <property type="evidence" value="ECO:0007669"/>
    <property type="project" value="TreeGrafter"/>
</dbReference>
<protein>
    <submittedName>
        <fullName evidence="9">Transcription factor TCP10-like</fullName>
    </submittedName>
</protein>
<dbReference type="GO" id="GO:0003700">
    <property type="term" value="F:DNA-binding transcription factor activity"/>
    <property type="evidence" value="ECO:0007669"/>
    <property type="project" value="InterPro"/>
</dbReference>
<dbReference type="OrthoDB" id="1927134at2759"/>
<proteinExistence type="predicted"/>
<evidence type="ECO:0000256" key="5">
    <source>
        <dbReference type="ARBA" id="ARBA00023242"/>
    </source>
</evidence>
<keyword evidence="4" id="KW-0804">Transcription</keyword>
<accession>A0A6I9ULV8</accession>
<comment type="subcellular location">
    <subcellularLocation>
        <location evidence="1">Nucleus</location>
    </subcellularLocation>
</comment>
<name>A0A6I9ULV8_SESIN</name>
<evidence type="ECO:0000256" key="1">
    <source>
        <dbReference type="ARBA" id="ARBA00004123"/>
    </source>
</evidence>
<reference evidence="9" key="1">
    <citation type="submission" date="2025-08" db="UniProtKB">
        <authorList>
            <consortium name="RefSeq"/>
        </authorList>
    </citation>
    <scope>IDENTIFICATION</scope>
</reference>
<dbReference type="PANTHER" id="PTHR31072">
    <property type="entry name" value="TRANSCRIPTION FACTOR TCP4-RELATED"/>
    <property type="match status" value="1"/>
</dbReference>
<evidence type="ECO:0000256" key="6">
    <source>
        <dbReference type="SAM" id="MobiDB-lite"/>
    </source>
</evidence>
<dbReference type="FunCoup" id="A0A6I9ULV8">
    <property type="interactions" value="1"/>
</dbReference>